<dbReference type="GO" id="GO:0019303">
    <property type="term" value="P:D-ribose catabolic process"/>
    <property type="evidence" value="ECO:0007669"/>
    <property type="project" value="UniProtKB-UniRule"/>
</dbReference>
<keyword evidence="7 12" id="KW-0418">Kinase</keyword>
<dbReference type="EC" id="2.7.1.15" evidence="2 12"/>
<evidence type="ECO:0000256" key="6">
    <source>
        <dbReference type="ARBA" id="ARBA00022741"/>
    </source>
</evidence>
<feature type="binding site" evidence="12">
    <location>
        <position position="139"/>
    </location>
    <ligand>
        <name>substrate</name>
    </ligand>
</feature>
<evidence type="ECO:0000256" key="10">
    <source>
        <dbReference type="ARBA" id="ARBA00022958"/>
    </source>
</evidence>
<evidence type="ECO:0000256" key="8">
    <source>
        <dbReference type="ARBA" id="ARBA00022840"/>
    </source>
</evidence>
<gene>
    <name evidence="12" type="primary">rbsK</name>
    <name evidence="15" type="ORF">KB893_002710</name>
</gene>
<dbReference type="RefSeq" id="WP_213173409.1">
    <property type="nucleotide sequence ID" value="NZ_JAGQFT020000002.1"/>
</dbReference>
<keyword evidence="12" id="KW-0963">Cytoplasm</keyword>
<feature type="binding site" evidence="12">
    <location>
        <begin position="12"/>
        <end position="14"/>
    </location>
    <ligand>
        <name>substrate</name>
    </ligand>
</feature>
<evidence type="ECO:0000313" key="16">
    <source>
        <dbReference type="Proteomes" id="UP000675747"/>
    </source>
</evidence>
<evidence type="ECO:0000256" key="2">
    <source>
        <dbReference type="ARBA" id="ARBA00012035"/>
    </source>
</evidence>
<dbReference type="InterPro" id="IPR002173">
    <property type="entry name" value="Carboh/pur_kinase_PfkB_CS"/>
</dbReference>
<feature type="binding site" evidence="12">
    <location>
        <position position="296"/>
    </location>
    <ligand>
        <name>K(+)</name>
        <dbReference type="ChEBI" id="CHEBI:29103"/>
    </ligand>
</feature>
<dbReference type="Proteomes" id="UP000675747">
    <property type="component" value="Unassembled WGS sequence"/>
</dbReference>
<comment type="similarity">
    <text evidence="1">Belongs to the carbohydrate kinase pfkB family.</text>
</comment>
<feature type="binding site" evidence="12">
    <location>
        <position position="260"/>
    </location>
    <ligand>
        <name>K(+)</name>
        <dbReference type="ChEBI" id="CHEBI:29103"/>
    </ligand>
</feature>
<feature type="region of interest" description="Disordered" evidence="13">
    <location>
        <begin position="316"/>
        <end position="343"/>
    </location>
</feature>
<comment type="catalytic activity">
    <reaction evidence="12">
        <text>D-ribose + ATP = D-ribose 5-phosphate + ADP + H(+)</text>
        <dbReference type="Rhea" id="RHEA:13697"/>
        <dbReference type="ChEBI" id="CHEBI:15378"/>
        <dbReference type="ChEBI" id="CHEBI:30616"/>
        <dbReference type="ChEBI" id="CHEBI:47013"/>
        <dbReference type="ChEBI" id="CHEBI:78346"/>
        <dbReference type="ChEBI" id="CHEBI:456216"/>
        <dbReference type="EC" id="2.7.1.15"/>
    </reaction>
</comment>
<evidence type="ECO:0000256" key="11">
    <source>
        <dbReference type="ARBA" id="ARBA00023277"/>
    </source>
</evidence>
<evidence type="ECO:0000256" key="12">
    <source>
        <dbReference type="HAMAP-Rule" id="MF_01987"/>
    </source>
</evidence>
<dbReference type="Gene3D" id="3.40.1190.20">
    <property type="match status" value="1"/>
</dbReference>
<name>A0AAP2FYY4_9GAMM</name>
<dbReference type="AlphaFoldDB" id="A0AAP2FYY4"/>
<feature type="binding site" evidence="12">
    <location>
        <begin position="228"/>
        <end position="233"/>
    </location>
    <ligand>
        <name>ATP</name>
        <dbReference type="ChEBI" id="CHEBI:30616"/>
    </ligand>
</feature>
<dbReference type="GO" id="GO:0005524">
    <property type="term" value="F:ATP binding"/>
    <property type="evidence" value="ECO:0007669"/>
    <property type="project" value="UniProtKB-UniRule"/>
</dbReference>
<accession>A0AAP2FYY4</accession>
<dbReference type="PANTHER" id="PTHR10584:SF166">
    <property type="entry name" value="RIBOKINASE"/>
    <property type="match status" value="1"/>
</dbReference>
<evidence type="ECO:0000256" key="3">
    <source>
        <dbReference type="ARBA" id="ARBA00016943"/>
    </source>
</evidence>
<comment type="subunit">
    <text evidence="12">Homodimer.</text>
</comment>
<reference evidence="15 16" key="1">
    <citation type="journal article" date="2021" name="Microbiol. Resour. Announc.">
        <title>Draft Genome Sequence of Coralloluteibacterium stylophorae LMG 29479T.</title>
        <authorList>
            <person name="Karlyshev A.V."/>
            <person name="Kudryashova E.B."/>
            <person name="Ariskina E.V."/>
            <person name="Conroy A.P."/>
            <person name="Abidueva E.Y."/>
        </authorList>
    </citation>
    <scope>NUCLEOTIDE SEQUENCE [LARGE SCALE GENOMIC DNA]</scope>
    <source>
        <strain evidence="15 16">LMG 29479</strain>
    </source>
</reference>
<comment type="caution">
    <text evidence="15">The sequence shown here is derived from an EMBL/GenBank/DDBJ whole genome shotgun (WGS) entry which is preliminary data.</text>
</comment>
<dbReference type="InterPro" id="IPR011877">
    <property type="entry name" value="Ribokinase"/>
</dbReference>
<evidence type="ECO:0000256" key="7">
    <source>
        <dbReference type="ARBA" id="ARBA00022777"/>
    </source>
</evidence>
<keyword evidence="9 12" id="KW-0460">Magnesium</keyword>
<evidence type="ECO:0000256" key="13">
    <source>
        <dbReference type="SAM" id="MobiDB-lite"/>
    </source>
</evidence>
<feature type="binding site" evidence="12">
    <location>
        <position position="262"/>
    </location>
    <ligand>
        <name>K(+)</name>
        <dbReference type="ChEBI" id="CHEBI:29103"/>
    </ligand>
</feature>
<keyword evidence="16" id="KW-1185">Reference proteome</keyword>
<comment type="pathway">
    <text evidence="12">Carbohydrate metabolism; D-ribose degradation; D-ribose 5-phosphate from beta-D-ribopyranose: step 2/2.</text>
</comment>
<dbReference type="CDD" id="cd01174">
    <property type="entry name" value="ribokinase"/>
    <property type="match status" value="1"/>
</dbReference>
<evidence type="ECO:0000256" key="1">
    <source>
        <dbReference type="ARBA" id="ARBA00005380"/>
    </source>
</evidence>
<feature type="active site" description="Proton acceptor" evidence="12">
    <location>
        <position position="266"/>
    </location>
</feature>
<dbReference type="GO" id="GO:0004747">
    <property type="term" value="F:ribokinase activity"/>
    <property type="evidence" value="ECO:0007669"/>
    <property type="project" value="UniProtKB-UniRule"/>
</dbReference>
<comment type="activity regulation">
    <text evidence="12">Activated by a monovalent cation that binds near, but not in, the active site. The most likely occupant of the site in vivo is potassium. Ion binding induces a conformational change that may alter substrate affinity.</text>
</comment>
<comment type="similarity">
    <text evidence="12">Belongs to the carbohydrate kinase PfkB family. Ribokinase subfamily.</text>
</comment>
<dbReference type="Pfam" id="PF00294">
    <property type="entry name" value="PfkB"/>
    <property type="match status" value="1"/>
</dbReference>
<keyword evidence="10 12" id="KW-0630">Potassium</keyword>
<dbReference type="EMBL" id="JAGQFT020000002">
    <property type="protein sequence ID" value="MBS7456046.1"/>
    <property type="molecule type" value="Genomic_DNA"/>
</dbReference>
<dbReference type="GO" id="GO:0005829">
    <property type="term" value="C:cytosol"/>
    <property type="evidence" value="ECO:0007669"/>
    <property type="project" value="TreeGrafter"/>
</dbReference>
<dbReference type="InterPro" id="IPR029056">
    <property type="entry name" value="Ribokinase-like"/>
</dbReference>
<evidence type="ECO:0000256" key="5">
    <source>
        <dbReference type="ARBA" id="ARBA00022723"/>
    </source>
</evidence>
<feature type="binding site" evidence="12">
    <location>
        <begin position="265"/>
        <end position="266"/>
    </location>
    <ligand>
        <name>ATP</name>
        <dbReference type="ChEBI" id="CHEBI:30616"/>
    </ligand>
</feature>
<feature type="binding site" evidence="12">
    <location>
        <position position="301"/>
    </location>
    <ligand>
        <name>K(+)</name>
        <dbReference type="ChEBI" id="CHEBI:29103"/>
    </ligand>
</feature>
<keyword evidence="8 12" id="KW-0067">ATP-binding</keyword>
<feature type="binding site" evidence="12">
    <location>
        <begin position="39"/>
        <end position="43"/>
    </location>
    <ligand>
        <name>substrate</name>
    </ligand>
</feature>
<comment type="subcellular location">
    <subcellularLocation>
        <location evidence="12">Cytoplasm</location>
    </subcellularLocation>
</comment>
<evidence type="ECO:0000256" key="9">
    <source>
        <dbReference type="ARBA" id="ARBA00022842"/>
    </source>
</evidence>
<dbReference type="SUPFAM" id="SSF53613">
    <property type="entry name" value="Ribokinase-like"/>
    <property type="match status" value="1"/>
</dbReference>
<evidence type="ECO:0000256" key="4">
    <source>
        <dbReference type="ARBA" id="ARBA00022679"/>
    </source>
</evidence>
<feature type="domain" description="Carbohydrate kinase PfkB" evidence="14">
    <location>
        <begin position="4"/>
        <end position="307"/>
    </location>
</feature>
<organism evidence="15 16">
    <name type="scientific">Coralloluteibacterium stylophorae</name>
    <dbReference type="NCBI Taxonomy" id="1776034"/>
    <lineage>
        <taxon>Bacteria</taxon>
        <taxon>Pseudomonadati</taxon>
        <taxon>Pseudomonadota</taxon>
        <taxon>Gammaproteobacteria</taxon>
        <taxon>Lysobacterales</taxon>
        <taxon>Lysobacteraceae</taxon>
        <taxon>Coralloluteibacterium</taxon>
    </lineage>
</organism>
<dbReference type="PROSITE" id="PS00583">
    <property type="entry name" value="PFKB_KINASES_1"/>
    <property type="match status" value="1"/>
</dbReference>
<dbReference type="HAMAP" id="MF_01987">
    <property type="entry name" value="Ribokinase"/>
    <property type="match status" value="1"/>
</dbReference>
<keyword evidence="4 12" id="KW-0808">Transferase</keyword>
<protein>
    <recommendedName>
        <fullName evidence="3 12">Ribokinase</fullName>
        <shortName evidence="12">RK</shortName>
        <ecNumber evidence="2 12">2.7.1.15</ecNumber>
    </recommendedName>
</protein>
<feature type="binding site" evidence="12">
    <location>
        <position position="184"/>
    </location>
    <ligand>
        <name>ATP</name>
        <dbReference type="ChEBI" id="CHEBI:30616"/>
    </ligand>
</feature>
<comment type="cofactor">
    <cofactor evidence="12">
        <name>Mg(2+)</name>
        <dbReference type="ChEBI" id="CHEBI:18420"/>
    </cofactor>
    <text evidence="12">Requires a divalent cation, most likely magnesium in vivo, as an electrophilic catalyst to aid phosphoryl group transfer. It is the chelate of the metal and the nucleotide that is the actual substrate.</text>
</comment>
<dbReference type="PRINTS" id="PR00990">
    <property type="entry name" value="RIBOKINASE"/>
</dbReference>
<dbReference type="PROSITE" id="PS00584">
    <property type="entry name" value="PFKB_KINASES_2"/>
    <property type="match status" value="1"/>
</dbReference>
<sequence length="343" mass="35109">MRGRVVVAGSFNQDFVWRVPRFNAPGQTQLGSFASGPGGKGSNQAIACARLGVTTTFIGALGEDAIAQQAIALMQAEGVDARWEGHPTLASGSAAIWIDAAGQNMIVVDPGANLALSAAHVEAQREAIAAARVVLTQHEIHPDATRRTLELAGEAGALRIHNPAPDVPADAAAPLALVDVLTPNESEFAALLRAHCGLDIDPDALHALADAELHALCRRLPPPSLVLTLGARGAFVSHADAGQDGGPCHRVPARAVDATDTTGAGDAFNGGLAVALAEGRAFADAVRFATAVAALQVQRPGAALAMPLRDEVERLQAEGQEAGTGNGKLKPGASGKTVLDRPL</sequence>
<comment type="function">
    <text evidence="12">Catalyzes the phosphorylation of ribose at O-5 in a reaction requiring ATP and magnesium. The resulting D-ribose-5-phosphate can then be used either for sythesis of nucleotides, histidine, and tryptophan, or as a component of the pentose phosphate pathway.</text>
</comment>
<keyword evidence="5 12" id="KW-0479">Metal-binding</keyword>
<dbReference type="PANTHER" id="PTHR10584">
    <property type="entry name" value="SUGAR KINASE"/>
    <property type="match status" value="1"/>
</dbReference>
<comment type="caution">
    <text evidence="12">Lacks conserved residue(s) required for the propagation of feature annotation.</text>
</comment>
<dbReference type="GO" id="GO:0046872">
    <property type="term" value="F:metal ion binding"/>
    <property type="evidence" value="ECO:0007669"/>
    <property type="project" value="UniProtKB-KW"/>
</dbReference>
<proteinExistence type="inferred from homology"/>
<feature type="binding site" evidence="12">
    <location>
        <position position="299"/>
    </location>
    <ligand>
        <name>K(+)</name>
        <dbReference type="ChEBI" id="CHEBI:29103"/>
    </ligand>
</feature>
<evidence type="ECO:0000259" key="14">
    <source>
        <dbReference type="Pfam" id="PF00294"/>
    </source>
</evidence>
<keyword evidence="11 12" id="KW-0119">Carbohydrate metabolism</keyword>
<feature type="binding site" evidence="12">
    <location>
        <position position="266"/>
    </location>
    <ligand>
        <name>substrate</name>
    </ligand>
</feature>
<keyword evidence="6 12" id="KW-0547">Nucleotide-binding</keyword>
<evidence type="ECO:0000313" key="15">
    <source>
        <dbReference type="EMBL" id="MBS7456046.1"/>
    </source>
</evidence>
<dbReference type="InterPro" id="IPR002139">
    <property type="entry name" value="Ribo/fructo_kinase"/>
</dbReference>
<dbReference type="InterPro" id="IPR011611">
    <property type="entry name" value="PfkB_dom"/>
</dbReference>